<evidence type="ECO:0000256" key="5">
    <source>
        <dbReference type="ARBA" id="ARBA00024029"/>
    </source>
</evidence>
<dbReference type="SUPFAM" id="SSF102215">
    <property type="entry name" value="Creatininase"/>
    <property type="match status" value="1"/>
</dbReference>
<reference evidence="6 7" key="1">
    <citation type="submission" date="2020-07" db="EMBL/GenBank/DDBJ databases">
        <title>Thermoactinomyces phylogeny.</title>
        <authorList>
            <person name="Dunlap C."/>
        </authorList>
    </citation>
    <scope>NUCLEOTIDE SEQUENCE [LARGE SCALE GENOMIC DNA]</scope>
    <source>
        <strain evidence="6 7">AMNI-1</strain>
    </source>
</reference>
<keyword evidence="4" id="KW-0862">Zinc</keyword>
<keyword evidence="3" id="KW-0378">Hydrolase</keyword>
<dbReference type="Gene3D" id="3.40.50.10310">
    <property type="entry name" value="Creatininase"/>
    <property type="match status" value="1"/>
</dbReference>
<organism evidence="6 7">
    <name type="scientific">Thermoactinomyces mirandus</name>
    <dbReference type="NCBI Taxonomy" id="2756294"/>
    <lineage>
        <taxon>Bacteria</taxon>
        <taxon>Bacillati</taxon>
        <taxon>Bacillota</taxon>
        <taxon>Bacilli</taxon>
        <taxon>Bacillales</taxon>
        <taxon>Thermoactinomycetaceae</taxon>
        <taxon>Thermoactinomyces</taxon>
    </lineage>
</organism>
<evidence type="ECO:0000313" key="7">
    <source>
        <dbReference type="Proteomes" id="UP000538292"/>
    </source>
</evidence>
<comment type="caution">
    <text evidence="6">The sequence shown here is derived from an EMBL/GenBank/DDBJ whole genome shotgun (WGS) entry which is preliminary data.</text>
</comment>
<dbReference type="GO" id="GO:0016811">
    <property type="term" value="F:hydrolase activity, acting on carbon-nitrogen (but not peptide) bonds, in linear amides"/>
    <property type="evidence" value="ECO:0007669"/>
    <property type="project" value="TreeGrafter"/>
</dbReference>
<dbReference type="Proteomes" id="UP000538292">
    <property type="component" value="Unassembled WGS sequence"/>
</dbReference>
<comment type="similarity">
    <text evidence="5">Belongs to the creatininase superfamily.</text>
</comment>
<gene>
    <name evidence="6" type="ORF">H2C83_13315</name>
</gene>
<dbReference type="PANTHER" id="PTHR35005">
    <property type="entry name" value="3-DEHYDRO-SCYLLO-INOSOSE HYDROLASE"/>
    <property type="match status" value="1"/>
</dbReference>
<dbReference type="GO" id="GO:0046872">
    <property type="term" value="F:metal ion binding"/>
    <property type="evidence" value="ECO:0007669"/>
    <property type="project" value="UniProtKB-KW"/>
</dbReference>
<evidence type="ECO:0000256" key="4">
    <source>
        <dbReference type="ARBA" id="ARBA00022833"/>
    </source>
</evidence>
<evidence type="ECO:0000256" key="2">
    <source>
        <dbReference type="ARBA" id="ARBA00022723"/>
    </source>
</evidence>
<comment type="cofactor">
    <cofactor evidence="1">
        <name>Zn(2+)</name>
        <dbReference type="ChEBI" id="CHEBI:29105"/>
    </cofactor>
</comment>
<sequence length="232" mass="25868">MNHFPTWTDLENVELAFFPIGSTEQHGFHLPTNTDSIIATAIAQQLAQKHRAFVVPTLPYSSSFEHMGFPGCLSLRMRTILSIIEDILYSLEQSGITRCVIINGHGGNRLLSNIAQEINQKEIKLLVAPSRKHWEKAYELAGLSTTPHKDMHAGEGETSILLHLFHEQAVRMDQIIDVQVSNRPLLEVLGMRAYTQTGTIGFPSRASRKKGKALLNELVAQIDKTVVEFLGT</sequence>
<keyword evidence="7" id="KW-1185">Reference proteome</keyword>
<dbReference type="Pfam" id="PF02633">
    <property type="entry name" value="Creatininase"/>
    <property type="match status" value="1"/>
</dbReference>
<name>A0A7W1XU43_9BACL</name>
<evidence type="ECO:0000313" key="6">
    <source>
        <dbReference type="EMBL" id="MBA4603281.1"/>
    </source>
</evidence>
<dbReference type="AlphaFoldDB" id="A0A7W1XU43"/>
<proteinExistence type="inferred from homology"/>
<dbReference type="InterPro" id="IPR024087">
    <property type="entry name" value="Creatininase-like_sf"/>
</dbReference>
<keyword evidence="2" id="KW-0479">Metal-binding</keyword>
<dbReference type="InterPro" id="IPR003785">
    <property type="entry name" value="Creatininase/forma_Hydrolase"/>
</dbReference>
<evidence type="ECO:0000256" key="3">
    <source>
        <dbReference type="ARBA" id="ARBA00022801"/>
    </source>
</evidence>
<protein>
    <submittedName>
        <fullName evidence="6">Creatininase family protein</fullName>
    </submittedName>
</protein>
<dbReference type="PANTHER" id="PTHR35005:SF1">
    <property type="entry name" value="2-AMINO-5-FORMYLAMINO-6-RIBOSYLAMINOPYRIMIDIN-4(3H)-ONE 5'-MONOPHOSPHATE DEFORMYLASE"/>
    <property type="match status" value="1"/>
</dbReference>
<evidence type="ECO:0000256" key="1">
    <source>
        <dbReference type="ARBA" id="ARBA00001947"/>
    </source>
</evidence>
<accession>A0A7W1XU43</accession>
<dbReference type="GO" id="GO:0009231">
    <property type="term" value="P:riboflavin biosynthetic process"/>
    <property type="evidence" value="ECO:0007669"/>
    <property type="project" value="TreeGrafter"/>
</dbReference>
<dbReference type="EMBL" id="JACEOL010000043">
    <property type="protein sequence ID" value="MBA4603281.1"/>
    <property type="molecule type" value="Genomic_DNA"/>
</dbReference>
<dbReference type="RefSeq" id="WP_181741655.1">
    <property type="nucleotide sequence ID" value="NZ_JACEOL010000043.1"/>
</dbReference>